<accession>A0A2P2JE33</accession>
<evidence type="ECO:0000313" key="1">
    <source>
        <dbReference type="EMBL" id="MBW91733.1"/>
    </source>
</evidence>
<proteinExistence type="predicted"/>
<dbReference type="AlphaFoldDB" id="A0A2P2JE33"/>
<dbReference type="EMBL" id="GGEC01011250">
    <property type="protein sequence ID" value="MBW91733.1"/>
    <property type="molecule type" value="Transcribed_RNA"/>
</dbReference>
<organism evidence="1">
    <name type="scientific">Rhizophora mucronata</name>
    <name type="common">Asiatic mangrove</name>
    <dbReference type="NCBI Taxonomy" id="61149"/>
    <lineage>
        <taxon>Eukaryota</taxon>
        <taxon>Viridiplantae</taxon>
        <taxon>Streptophyta</taxon>
        <taxon>Embryophyta</taxon>
        <taxon>Tracheophyta</taxon>
        <taxon>Spermatophyta</taxon>
        <taxon>Magnoliopsida</taxon>
        <taxon>eudicotyledons</taxon>
        <taxon>Gunneridae</taxon>
        <taxon>Pentapetalae</taxon>
        <taxon>rosids</taxon>
        <taxon>fabids</taxon>
        <taxon>Malpighiales</taxon>
        <taxon>Rhizophoraceae</taxon>
        <taxon>Rhizophora</taxon>
    </lineage>
</organism>
<sequence>MNEGSPPSPKPGLAAVNSLNRSRYKWHSPKLCNESIDTLRSSFIMTSHATNSSRTNLKYFTFHPYGWRTRRICYQKGHCNVFTIPGFSSQYKG</sequence>
<name>A0A2P2JE33_RHIMU</name>
<reference evidence="1" key="1">
    <citation type="submission" date="2018-02" db="EMBL/GenBank/DDBJ databases">
        <title>Rhizophora mucronata_Transcriptome.</title>
        <authorList>
            <person name="Meera S.P."/>
            <person name="Sreeshan A."/>
            <person name="Augustine A."/>
        </authorList>
    </citation>
    <scope>NUCLEOTIDE SEQUENCE</scope>
    <source>
        <tissue evidence="1">Leaf</tissue>
    </source>
</reference>
<protein>
    <submittedName>
        <fullName evidence="1">Uncharacterized protein</fullName>
    </submittedName>
</protein>